<evidence type="ECO:0000313" key="4">
    <source>
        <dbReference type="EMBL" id="ABS63215.1"/>
    </source>
</evidence>
<sequence length="318" mass="34088">MIITCPSCSSRYPVDAASFAPAGRKVRCAKCGHSWHQSPPSDIEAAATQRVDPQGAVEAPAPVVAALAGRKKIFGEKSAADTRAAGDVAAPRPAPEEDDIVFGDKVSDEKEPEAKSGRSVADIGNRFRAEVRRAATMRRGKTLTAAGWVVLALFVGATLGAGYFYRMEIAAAWPATTKVYAALGEPINLRGLEFRNVSYERQTEEGLPVLAVRGEVVNVSGERVALPRLRVALLDEKQQELYHWTFAIAETQLPPNEAAPFITRLSSPPPEARDIEVRFAEKTAPLPPEEAMLPAEEEAAPLDVPAEDGPDAAPAVDE</sequence>
<dbReference type="Pfam" id="PF13717">
    <property type="entry name" value="Zn_ribbon_4"/>
    <property type="match status" value="1"/>
</dbReference>
<dbReference type="Pfam" id="PF11906">
    <property type="entry name" value="DUF3426"/>
    <property type="match status" value="1"/>
</dbReference>
<dbReference type="InterPro" id="IPR021834">
    <property type="entry name" value="DUF3426"/>
</dbReference>
<keyword evidence="2" id="KW-0812">Transmembrane</keyword>
<feature type="compositionally biased region" description="Acidic residues" evidence="1">
    <location>
        <begin position="295"/>
        <end position="318"/>
    </location>
</feature>
<keyword evidence="2" id="KW-0472">Membrane</keyword>
<proteinExistence type="predicted"/>
<dbReference type="HOGENOM" id="CLU_079564_1_0_5"/>
<dbReference type="OrthoDB" id="7159357at2"/>
<gene>
    <name evidence="4" type="ordered locus">Plav_1596</name>
</gene>
<dbReference type="EMBL" id="CP000774">
    <property type="protein sequence ID" value="ABS63215.1"/>
    <property type="molecule type" value="Genomic_DNA"/>
</dbReference>
<evidence type="ECO:0000256" key="1">
    <source>
        <dbReference type="SAM" id="MobiDB-lite"/>
    </source>
</evidence>
<evidence type="ECO:0000256" key="2">
    <source>
        <dbReference type="SAM" id="Phobius"/>
    </source>
</evidence>
<dbReference type="InterPro" id="IPR011723">
    <property type="entry name" value="Znf/thioredoxin_put"/>
</dbReference>
<name>A7HTI2_PARL1</name>
<dbReference type="InterPro" id="IPR047676">
    <property type="entry name" value="FxLYD_dom"/>
</dbReference>
<dbReference type="Proteomes" id="UP000006377">
    <property type="component" value="Chromosome"/>
</dbReference>
<evidence type="ECO:0000313" key="5">
    <source>
        <dbReference type="Proteomes" id="UP000006377"/>
    </source>
</evidence>
<evidence type="ECO:0000259" key="3">
    <source>
        <dbReference type="Pfam" id="PF13717"/>
    </source>
</evidence>
<feature type="domain" description="Zinc finger/thioredoxin putative" evidence="3">
    <location>
        <begin position="1"/>
        <end position="35"/>
    </location>
</feature>
<reference evidence="4 5" key="1">
    <citation type="journal article" date="2011" name="Stand. Genomic Sci.">
        <title>Complete genome sequence of Parvibaculum lavamentivorans type strain (DS-1(T)).</title>
        <authorList>
            <person name="Schleheck D."/>
            <person name="Weiss M."/>
            <person name="Pitluck S."/>
            <person name="Bruce D."/>
            <person name="Land M.L."/>
            <person name="Han S."/>
            <person name="Saunders E."/>
            <person name="Tapia R."/>
            <person name="Detter C."/>
            <person name="Brettin T."/>
            <person name="Han J."/>
            <person name="Woyke T."/>
            <person name="Goodwin L."/>
            <person name="Pennacchio L."/>
            <person name="Nolan M."/>
            <person name="Cook A.M."/>
            <person name="Kjelleberg S."/>
            <person name="Thomas T."/>
        </authorList>
    </citation>
    <scope>NUCLEOTIDE SEQUENCE [LARGE SCALE GENOMIC DNA]</scope>
    <source>
        <strain evidence="5">DS-1 / DSM 13023 / NCIMB 13966</strain>
    </source>
</reference>
<dbReference type="NCBIfam" id="TIGR02098">
    <property type="entry name" value="MJ0042_CXXC"/>
    <property type="match status" value="1"/>
</dbReference>
<accession>A7HTI2</accession>
<dbReference type="NCBIfam" id="NF038353">
    <property type="entry name" value="FxLYD_dom"/>
    <property type="match status" value="1"/>
</dbReference>
<dbReference type="eggNOG" id="ENOG5032ZVA">
    <property type="taxonomic scope" value="Bacteria"/>
</dbReference>
<feature type="region of interest" description="Disordered" evidence="1">
    <location>
        <begin position="282"/>
        <end position="318"/>
    </location>
</feature>
<dbReference type="STRING" id="402881.Plav_1596"/>
<feature type="transmembrane region" description="Helical" evidence="2">
    <location>
        <begin position="142"/>
        <end position="165"/>
    </location>
</feature>
<protein>
    <submittedName>
        <fullName evidence="4">MJ0042 family finger-like protein</fullName>
    </submittedName>
</protein>
<keyword evidence="2" id="KW-1133">Transmembrane helix</keyword>
<keyword evidence="5" id="KW-1185">Reference proteome</keyword>
<dbReference type="AlphaFoldDB" id="A7HTI2"/>
<dbReference type="RefSeq" id="WP_012110503.1">
    <property type="nucleotide sequence ID" value="NC_009719.1"/>
</dbReference>
<organism evidence="4 5">
    <name type="scientific">Parvibaculum lavamentivorans (strain DS-1 / DSM 13023 / NCIMB 13966)</name>
    <dbReference type="NCBI Taxonomy" id="402881"/>
    <lineage>
        <taxon>Bacteria</taxon>
        <taxon>Pseudomonadati</taxon>
        <taxon>Pseudomonadota</taxon>
        <taxon>Alphaproteobacteria</taxon>
        <taxon>Hyphomicrobiales</taxon>
        <taxon>Parvibaculaceae</taxon>
        <taxon>Parvibaculum</taxon>
    </lineage>
</organism>
<dbReference type="KEGG" id="pla:Plav_1596"/>